<keyword evidence="1" id="KW-0238">DNA-binding</keyword>
<dbReference type="SMART" id="SM00857">
    <property type="entry name" value="Resolvase"/>
    <property type="match status" value="1"/>
</dbReference>
<dbReference type="PANTHER" id="PTHR30461">
    <property type="entry name" value="DNA-INVERTASE FROM LAMBDOID PROPHAGE"/>
    <property type="match status" value="1"/>
</dbReference>
<dbReference type="InterPro" id="IPR006119">
    <property type="entry name" value="Resolv_N"/>
</dbReference>
<dbReference type="AlphaFoldDB" id="A0A3M2MJL8"/>
<evidence type="ECO:0000259" key="5">
    <source>
        <dbReference type="PROSITE" id="PS51737"/>
    </source>
</evidence>
<comment type="caution">
    <text evidence="6">The sequence shown here is derived from an EMBL/GenBank/DDBJ whole genome shotgun (WGS) entry which is preliminary data.</text>
</comment>
<dbReference type="SUPFAM" id="SSF53041">
    <property type="entry name" value="Resolvase-like"/>
    <property type="match status" value="1"/>
</dbReference>
<feature type="region of interest" description="Disordered" evidence="3">
    <location>
        <begin position="450"/>
        <end position="492"/>
    </location>
</feature>
<dbReference type="GO" id="GO:0000150">
    <property type="term" value="F:DNA strand exchange activity"/>
    <property type="evidence" value="ECO:0007669"/>
    <property type="project" value="InterPro"/>
</dbReference>
<evidence type="ECO:0000313" key="6">
    <source>
        <dbReference type="EMBL" id="RMI47568.1"/>
    </source>
</evidence>
<feature type="compositionally biased region" description="Pro residues" evidence="3">
    <location>
        <begin position="16"/>
        <end position="26"/>
    </location>
</feature>
<keyword evidence="7" id="KW-1185">Reference proteome</keyword>
<feature type="region of interest" description="Disordered" evidence="3">
    <location>
        <begin position="1"/>
        <end position="29"/>
    </location>
</feature>
<dbReference type="Gene3D" id="3.90.1750.20">
    <property type="entry name" value="Putative Large Serine Recombinase, Chain B, Domain 2"/>
    <property type="match status" value="1"/>
</dbReference>
<dbReference type="EMBL" id="RFFG01000002">
    <property type="protein sequence ID" value="RMI47568.1"/>
    <property type="molecule type" value="Genomic_DNA"/>
</dbReference>
<feature type="compositionally biased region" description="Basic and acidic residues" evidence="3">
    <location>
        <begin position="458"/>
        <end position="468"/>
    </location>
</feature>
<dbReference type="Gene3D" id="3.40.50.1390">
    <property type="entry name" value="Resolvase, N-terminal catalytic domain"/>
    <property type="match status" value="1"/>
</dbReference>
<dbReference type="PROSITE" id="PS51736">
    <property type="entry name" value="RECOMBINASES_3"/>
    <property type="match status" value="1"/>
</dbReference>
<organism evidence="6 7">
    <name type="scientific">Actinomadura harenae</name>
    <dbReference type="NCBI Taxonomy" id="2483351"/>
    <lineage>
        <taxon>Bacteria</taxon>
        <taxon>Bacillati</taxon>
        <taxon>Actinomycetota</taxon>
        <taxon>Actinomycetes</taxon>
        <taxon>Streptosporangiales</taxon>
        <taxon>Thermomonosporaceae</taxon>
        <taxon>Actinomadura</taxon>
    </lineage>
</organism>
<dbReference type="PROSITE" id="PS51737">
    <property type="entry name" value="RECOMBINASE_DNA_BIND"/>
    <property type="match status" value="1"/>
</dbReference>
<dbReference type="CDD" id="cd00338">
    <property type="entry name" value="Ser_Recombinase"/>
    <property type="match status" value="1"/>
</dbReference>
<evidence type="ECO:0000256" key="2">
    <source>
        <dbReference type="ARBA" id="ARBA00023172"/>
    </source>
</evidence>
<dbReference type="Pfam" id="PF07508">
    <property type="entry name" value="Recombinase"/>
    <property type="match status" value="1"/>
</dbReference>
<keyword evidence="2" id="KW-0233">DNA recombination</keyword>
<evidence type="ECO:0000256" key="1">
    <source>
        <dbReference type="ARBA" id="ARBA00023125"/>
    </source>
</evidence>
<dbReference type="PANTHER" id="PTHR30461:SF2">
    <property type="entry name" value="SERINE RECOMBINASE PINE-RELATED"/>
    <property type="match status" value="1"/>
</dbReference>
<evidence type="ECO:0000259" key="4">
    <source>
        <dbReference type="PROSITE" id="PS51736"/>
    </source>
</evidence>
<name>A0A3M2MJL8_9ACTN</name>
<feature type="domain" description="Recombinase" evidence="5">
    <location>
        <begin position="204"/>
        <end position="327"/>
    </location>
</feature>
<protein>
    <submittedName>
        <fullName evidence="6">Recombinase family protein</fullName>
    </submittedName>
</protein>
<dbReference type="InterPro" id="IPR036162">
    <property type="entry name" value="Resolvase-like_N_sf"/>
</dbReference>
<dbReference type="GO" id="GO:0003677">
    <property type="term" value="F:DNA binding"/>
    <property type="evidence" value="ECO:0007669"/>
    <property type="project" value="UniProtKB-KW"/>
</dbReference>
<dbReference type="InterPro" id="IPR050639">
    <property type="entry name" value="SSR_resolvase"/>
</dbReference>
<feature type="domain" description="Resolvase/invertase-type recombinase catalytic" evidence="4">
    <location>
        <begin position="37"/>
        <end position="181"/>
    </location>
</feature>
<evidence type="ECO:0000313" key="7">
    <source>
        <dbReference type="Proteomes" id="UP000282674"/>
    </source>
</evidence>
<gene>
    <name evidence="6" type="ORF">EBO15_01310</name>
</gene>
<dbReference type="Pfam" id="PF00239">
    <property type="entry name" value="Resolvase"/>
    <property type="match status" value="1"/>
</dbReference>
<evidence type="ECO:0000256" key="3">
    <source>
        <dbReference type="SAM" id="MobiDB-lite"/>
    </source>
</evidence>
<sequence>MRPTKPHHVTTSGKSDPPPRSPPMPPQLAALPVEPIPAIGYVRVSMLREEMISPELQRAAITEWARRNGREVTEWIEDLDKTGRNFKRKVQRAVAGVRDGRAREIIVWKFSRFGRQRLGWAVHLDLVESAGGDLISATEEVDARTASGRFARGMLAEVAAFESDRASEQWMEALDYRVKRGLPGNGTRRWGYIRRGRIPHPTEPHLYIADPSDPLGERYEPDPDFEEPYASLYEQYVAGINDRRLAKWLNDHELYAPDGGLWTGRQVLRILDSGFAAGYLREHSKECRCKQRGRCTNVVYRKGTHRPVIGEDLWQAYLERRAANRRPGQGSKEPKYPLSGLMRDPGCKAVLTAQHGGAPYGAGYAFRCNAYGESAQCQRPWVRRTVAEERVLGQLAEWAAEIDALALQLEPQIVPEPKTSAKNDVASLKTQIAKLDRALVKLTTMRAMDDDESPEAEAEFRRSRDELRSRRRKREEKLQAAEAVQEPPPSKADFGPVIQGLLAEWDVLTVDEKQRLLRSLIRVIWVHRTGHGRGSLPRLEIVPVWAPAS</sequence>
<dbReference type="InterPro" id="IPR011109">
    <property type="entry name" value="DNA_bind_recombinase_dom"/>
</dbReference>
<reference evidence="6 7" key="1">
    <citation type="submission" date="2018-10" db="EMBL/GenBank/DDBJ databases">
        <title>Isolation from soil.</title>
        <authorList>
            <person name="Hu J."/>
        </authorList>
    </citation>
    <scope>NUCLEOTIDE SEQUENCE [LARGE SCALE GENOMIC DNA]</scope>
    <source>
        <strain evidence="6 7">NEAU-Ht49</strain>
    </source>
</reference>
<proteinExistence type="predicted"/>
<accession>A0A3M2MJL8</accession>
<dbReference type="InterPro" id="IPR038109">
    <property type="entry name" value="DNA_bind_recomb_sf"/>
</dbReference>
<dbReference type="Proteomes" id="UP000282674">
    <property type="component" value="Unassembled WGS sequence"/>
</dbReference>